<keyword evidence="3" id="KW-1185">Reference proteome</keyword>
<dbReference type="HOGENOM" id="CLU_107144_1_1_5"/>
<organism evidence="2 3">
    <name type="scientific">Rhodomicrobium vannielii (strain ATCC 17100 / DSM 162 / LMG 4299 / NCIMB 10020 / ATH 3.1.1)</name>
    <dbReference type="NCBI Taxonomy" id="648757"/>
    <lineage>
        <taxon>Bacteria</taxon>
        <taxon>Pseudomonadati</taxon>
        <taxon>Pseudomonadota</taxon>
        <taxon>Alphaproteobacteria</taxon>
        <taxon>Hyphomicrobiales</taxon>
        <taxon>Hyphomicrobiaceae</taxon>
        <taxon>Rhodomicrobium</taxon>
    </lineage>
</organism>
<dbReference type="eggNOG" id="COG1959">
    <property type="taxonomic scope" value="Bacteria"/>
</dbReference>
<sequence length="150" mass="16344">MLSAKCKYGLKAMVYIARRGDKGPVLIAEIAEAENIPKKFLDVILLELKVNGMLTSKKGKGGGYQLARRPGKITVADIVRVLGGPNLAPVPCVSKLNYRPCTDCRDEQTCVIRSVMLEVRDAIAAVLENVTLEEMSNRVPAAAQVLMFDI</sequence>
<dbReference type="AlphaFoldDB" id="E3I4V9"/>
<dbReference type="Proteomes" id="UP000001399">
    <property type="component" value="Chromosome"/>
</dbReference>
<dbReference type="GO" id="GO:0003700">
    <property type="term" value="F:DNA-binding transcription factor activity"/>
    <property type="evidence" value="ECO:0007669"/>
    <property type="project" value="TreeGrafter"/>
</dbReference>
<gene>
    <name evidence="2" type="ordered locus">Rvan_3610</name>
</gene>
<dbReference type="SUPFAM" id="SSF46785">
    <property type="entry name" value="Winged helix' DNA-binding domain"/>
    <property type="match status" value="1"/>
</dbReference>
<dbReference type="Pfam" id="PF02082">
    <property type="entry name" value="Rrf2"/>
    <property type="match status" value="1"/>
</dbReference>
<dbReference type="KEGG" id="rva:Rvan_3610"/>
<dbReference type="OrthoDB" id="9802344at2"/>
<dbReference type="Gene3D" id="1.10.10.10">
    <property type="entry name" value="Winged helix-like DNA-binding domain superfamily/Winged helix DNA-binding domain"/>
    <property type="match status" value="1"/>
</dbReference>
<keyword evidence="1" id="KW-0238">DNA-binding</keyword>
<dbReference type="GO" id="GO:0003677">
    <property type="term" value="F:DNA binding"/>
    <property type="evidence" value="ECO:0007669"/>
    <property type="project" value="UniProtKB-KW"/>
</dbReference>
<dbReference type="InterPro" id="IPR036388">
    <property type="entry name" value="WH-like_DNA-bd_sf"/>
</dbReference>
<accession>E3I4V9</accession>
<dbReference type="GO" id="GO:0005829">
    <property type="term" value="C:cytosol"/>
    <property type="evidence" value="ECO:0007669"/>
    <property type="project" value="TreeGrafter"/>
</dbReference>
<dbReference type="EMBL" id="CP002292">
    <property type="protein sequence ID" value="ADP72781.1"/>
    <property type="molecule type" value="Genomic_DNA"/>
</dbReference>
<name>E3I4V9_RHOVT</name>
<dbReference type="STRING" id="648757.Rvan_3610"/>
<dbReference type="PROSITE" id="PS51197">
    <property type="entry name" value="HTH_RRF2_2"/>
    <property type="match status" value="1"/>
</dbReference>
<dbReference type="PANTHER" id="PTHR33221">
    <property type="entry name" value="WINGED HELIX-TURN-HELIX TRANSCRIPTIONAL REGULATOR, RRF2 FAMILY"/>
    <property type="match status" value="1"/>
</dbReference>
<protein>
    <submittedName>
        <fullName evidence="2">Transcriptional regulator, BadM/Rrf2 family</fullName>
    </submittedName>
</protein>
<reference evidence="3" key="1">
    <citation type="journal article" date="2011" name="J. Bacteriol.">
        <title>Genome sequences of eight morphologically diverse alphaproteobacteria.</title>
        <authorList>
            <consortium name="US DOE Joint Genome Institute"/>
            <person name="Brown P.J."/>
            <person name="Kysela D.T."/>
            <person name="Buechlein A."/>
            <person name="Hemmerich C."/>
            <person name="Brun Y.V."/>
        </authorList>
    </citation>
    <scope>NUCLEOTIDE SEQUENCE [LARGE SCALE GENOMIC DNA]</scope>
    <source>
        <strain evidence="3">ATCC 17100 / ATH 3.1.1 / DSM 162 / LMG 4299</strain>
    </source>
</reference>
<evidence type="ECO:0000313" key="2">
    <source>
        <dbReference type="EMBL" id="ADP72781.1"/>
    </source>
</evidence>
<dbReference type="RefSeq" id="WP_013421136.1">
    <property type="nucleotide sequence ID" value="NC_014664.1"/>
</dbReference>
<dbReference type="NCBIfam" id="TIGR00738">
    <property type="entry name" value="rrf2_super"/>
    <property type="match status" value="1"/>
</dbReference>
<evidence type="ECO:0000256" key="1">
    <source>
        <dbReference type="ARBA" id="ARBA00023125"/>
    </source>
</evidence>
<dbReference type="PANTHER" id="PTHR33221:SF5">
    <property type="entry name" value="HTH-TYPE TRANSCRIPTIONAL REGULATOR ISCR"/>
    <property type="match status" value="1"/>
</dbReference>
<dbReference type="InterPro" id="IPR036390">
    <property type="entry name" value="WH_DNA-bd_sf"/>
</dbReference>
<proteinExistence type="predicted"/>
<dbReference type="InterPro" id="IPR000944">
    <property type="entry name" value="Tscrpt_reg_Rrf2"/>
</dbReference>
<evidence type="ECO:0000313" key="3">
    <source>
        <dbReference type="Proteomes" id="UP000001399"/>
    </source>
</evidence>